<evidence type="ECO:0000259" key="9">
    <source>
        <dbReference type="Pfam" id="PF00441"/>
    </source>
</evidence>
<dbReference type="Gene3D" id="2.40.110.10">
    <property type="entry name" value="Butyryl-CoA Dehydrogenase, subunit A, domain 2"/>
    <property type="match status" value="1"/>
</dbReference>
<evidence type="ECO:0000256" key="8">
    <source>
        <dbReference type="RuleBase" id="RU362125"/>
    </source>
</evidence>
<organism evidence="12 13">
    <name type="scientific">Rhodophyticola porphyridii</name>
    <dbReference type="NCBI Taxonomy" id="1852017"/>
    <lineage>
        <taxon>Bacteria</taxon>
        <taxon>Pseudomonadati</taxon>
        <taxon>Pseudomonadota</taxon>
        <taxon>Alphaproteobacteria</taxon>
        <taxon>Rhodobacterales</taxon>
        <taxon>Roseobacteraceae</taxon>
        <taxon>Rhodophyticola</taxon>
    </lineage>
</organism>
<keyword evidence="6 8" id="KW-0274">FAD</keyword>
<dbReference type="Pfam" id="PF00441">
    <property type="entry name" value="Acyl-CoA_dh_1"/>
    <property type="match status" value="1"/>
</dbReference>
<accession>A0A3L9Y0J7</accession>
<keyword evidence="7 8" id="KW-0560">Oxidoreductase</keyword>
<dbReference type="InterPro" id="IPR036250">
    <property type="entry name" value="AcylCo_DH-like_C"/>
</dbReference>
<dbReference type="FunFam" id="1.20.140.10:FF:000001">
    <property type="entry name" value="Acyl-CoA dehydrogenase"/>
    <property type="match status" value="1"/>
</dbReference>
<dbReference type="Gene3D" id="1.10.540.10">
    <property type="entry name" value="Acyl-CoA dehydrogenase/oxidase, N-terminal domain"/>
    <property type="match status" value="1"/>
</dbReference>
<dbReference type="PANTHER" id="PTHR43831:SF1">
    <property type="entry name" value="ISOBUTYRYL-COA DEHYDROGENASE, MITOCHONDRIAL"/>
    <property type="match status" value="1"/>
</dbReference>
<evidence type="ECO:0000256" key="4">
    <source>
        <dbReference type="ARBA" id="ARBA00022456"/>
    </source>
</evidence>
<dbReference type="EMBL" id="RCNT01000005">
    <property type="protein sequence ID" value="RMA41992.1"/>
    <property type="molecule type" value="Genomic_DNA"/>
</dbReference>
<evidence type="ECO:0000256" key="1">
    <source>
        <dbReference type="ARBA" id="ARBA00001974"/>
    </source>
</evidence>
<evidence type="ECO:0000256" key="6">
    <source>
        <dbReference type="ARBA" id="ARBA00022827"/>
    </source>
</evidence>
<comment type="caution">
    <text evidence="12">The sequence shown here is derived from an EMBL/GenBank/DDBJ whole genome shotgun (WGS) entry which is preliminary data.</text>
</comment>
<name>A0A3L9Y0J7_9RHOB</name>
<dbReference type="InterPro" id="IPR006091">
    <property type="entry name" value="Acyl-CoA_Oxase/DH_mid-dom"/>
</dbReference>
<comment type="pathway">
    <text evidence="2">Amino-acid degradation; L-valine degradation.</text>
</comment>
<reference evidence="12 13" key="1">
    <citation type="submission" date="2018-10" db="EMBL/GenBank/DDBJ databases">
        <authorList>
            <person name="Jung H.S."/>
            <person name="Jeon C.O."/>
        </authorList>
    </citation>
    <scope>NUCLEOTIDE SEQUENCE [LARGE SCALE GENOMIC DNA]</scope>
    <source>
        <strain evidence="12 13">MA-7-27</strain>
    </source>
</reference>
<feature type="domain" description="Acyl-CoA dehydrogenase/oxidase N-terminal" evidence="11">
    <location>
        <begin position="6"/>
        <end position="117"/>
    </location>
</feature>
<keyword evidence="4" id="KW-0101">Branched-chain amino acid catabolism</keyword>
<keyword evidence="5 8" id="KW-0285">Flavoprotein</keyword>
<gene>
    <name evidence="12" type="ORF">D9R08_10995</name>
</gene>
<dbReference type="InterPro" id="IPR052547">
    <property type="entry name" value="Mito_Isobutyryl-CoADH"/>
</dbReference>
<dbReference type="InterPro" id="IPR013786">
    <property type="entry name" value="AcylCoA_DH/ox_N"/>
</dbReference>
<evidence type="ECO:0000256" key="2">
    <source>
        <dbReference type="ARBA" id="ARBA00005109"/>
    </source>
</evidence>
<dbReference type="Proteomes" id="UP000281343">
    <property type="component" value="Unassembled WGS sequence"/>
</dbReference>
<dbReference type="Pfam" id="PF02770">
    <property type="entry name" value="Acyl-CoA_dh_M"/>
    <property type="match status" value="1"/>
</dbReference>
<comment type="cofactor">
    <cofactor evidence="1 8">
        <name>FAD</name>
        <dbReference type="ChEBI" id="CHEBI:57692"/>
    </cofactor>
</comment>
<dbReference type="SUPFAM" id="SSF56645">
    <property type="entry name" value="Acyl-CoA dehydrogenase NM domain-like"/>
    <property type="match status" value="1"/>
</dbReference>
<protein>
    <submittedName>
        <fullName evidence="12">Acyl-CoA dehydrogenase</fullName>
    </submittedName>
</protein>
<dbReference type="InterPro" id="IPR009075">
    <property type="entry name" value="AcylCo_DH/oxidase_C"/>
</dbReference>
<dbReference type="InterPro" id="IPR046373">
    <property type="entry name" value="Acyl-CoA_Oxase/DH_mid-dom_sf"/>
</dbReference>
<dbReference type="PANTHER" id="PTHR43831">
    <property type="entry name" value="ISOBUTYRYL-COA DEHYDROGENASE"/>
    <property type="match status" value="1"/>
</dbReference>
<dbReference type="InterPro" id="IPR006089">
    <property type="entry name" value="Acyl-CoA_DH_CS"/>
</dbReference>
<proteinExistence type="inferred from homology"/>
<dbReference type="Gene3D" id="1.20.140.10">
    <property type="entry name" value="Butyryl-CoA Dehydrogenase, subunit A, domain 3"/>
    <property type="match status" value="1"/>
</dbReference>
<evidence type="ECO:0000256" key="3">
    <source>
        <dbReference type="ARBA" id="ARBA00009347"/>
    </source>
</evidence>
<feature type="domain" description="Acyl-CoA dehydrogenase/oxidase C-terminal" evidence="9">
    <location>
        <begin position="227"/>
        <end position="377"/>
    </location>
</feature>
<evidence type="ECO:0000313" key="12">
    <source>
        <dbReference type="EMBL" id="RMA41992.1"/>
    </source>
</evidence>
<evidence type="ECO:0000313" key="13">
    <source>
        <dbReference type="Proteomes" id="UP000281343"/>
    </source>
</evidence>
<dbReference type="GO" id="GO:0003995">
    <property type="term" value="F:acyl-CoA dehydrogenase activity"/>
    <property type="evidence" value="ECO:0007669"/>
    <property type="project" value="InterPro"/>
</dbReference>
<dbReference type="PROSITE" id="PS00073">
    <property type="entry name" value="ACYL_COA_DH_2"/>
    <property type="match status" value="1"/>
</dbReference>
<evidence type="ECO:0000256" key="5">
    <source>
        <dbReference type="ARBA" id="ARBA00022630"/>
    </source>
</evidence>
<dbReference type="PIRSF" id="PIRSF016578">
    <property type="entry name" value="HsaA"/>
    <property type="match status" value="1"/>
</dbReference>
<feature type="domain" description="Acyl-CoA oxidase/dehydrogenase middle" evidence="10">
    <location>
        <begin position="121"/>
        <end position="215"/>
    </location>
</feature>
<dbReference type="InterPro" id="IPR009100">
    <property type="entry name" value="AcylCoA_DH/oxidase_NM_dom_sf"/>
</dbReference>
<dbReference type="RefSeq" id="WP_121898099.1">
    <property type="nucleotide sequence ID" value="NZ_RCNT01000005.1"/>
</dbReference>
<evidence type="ECO:0000259" key="10">
    <source>
        <dbReference type="Pfam" id="PF02770"/>
    </source>
</evidence>
<dbReference type="OrthoDB" id="9775090at2"/>
<keyword evidence="13" id="KW-1185">Reference proteome</keyword>
<comment type="similarity">
    <text evidence="3 8">Belongs to the acyl-CoA dehydrogenase family.</text>
</comment>
<evidence type="ECO:0000256" key="7">
    <source>
        <dbReference type="ARBA" id="ARBA00023002"/>
    </source>
</evidence>
<dbReference type="FunFam" id="2.40.110.10:FF:000001">
    <property type="entry name" value="Acyl-CoA dehydrogenase, mitochondrial"/>
    <property type="match status" value="1"/>
</dbReference>
<dbReference type="SUPFAM" id="SSF47203">
    <property type="entry name" value="Acyl-CoA dehydrogenase C-terminal domain-like"/>
    <property type="match status" value="1"/>
</dbReference>
<dbReference type="AlphaFoldDB" id="A0A3L9Y0J7"/>
<dbReference type="InterPro" id="IPR037069">
    <property type="entry name" value="AcylCoA_DH/ox_N_sf"/>
</dbReference>
<dbReference type="GO" id="GO:0050660">
    <property type="term" value="F:flavin adenine dinucleotide binding"/>
    <property type="evidence" value="ECO:0007669"/>
    <property type="project" value="InterPro"/>
</dbReference>
<dbReference type="PROSITE" id="PS00072">
    <property type="entry name" value="ACYL_COA_DH_1"/>
    <property type="match status" value="1"/>
</dbReference>
<evidence type="ECO:0000259" key="11">
    <source>
        <dbReference type="Pfam" id="PF02771"/>
    </source>
</evidence>
<sequence>MDFALTEEQEAIFEMARAFGSEHIAPHAQAWETDGTIPKELWPKLAELGFGGLYVSEENGGSGLSRLDATLVFEALSMACPSVAAFLSIHNMCAAMVEKFGSPELKARFLPRAIAMESFLAYCLTEPGSGSDAAALKTRAERTNDGYRLTGTKAFISGGGYADAYIVMCRTGENGPRGISSIIVEDGVPGLSFGGLEEKMGWRSQPTRQVQLDDCAVPAENLLGEEGKGFSYAMAGLDGGRLNIAACSLGAAQAALAATLAYMGERTAFGQPIDQFQALQFRLADMEIELQAARVFLRQAAWKLDHGTADASKHCAMAKKFVTEAGSRIADQCLQLHGGYGYLADYGVEKIVRDLRVHQILEGTNEIMRVITARHLLAERG</sequence>
<dbReference type="GO" id="GO:0009083">
    <property type="term" value="P:branched-chain amino acid catabolic process"/>
    <property type="evidence" value="ECO:0007669"/>
    <property type="project" value="UniProtKB-KW"/>
</dbReference>
<dbReference type="Pfam" id="PF02771">
    <property type="entry name" value="Acyl-CoA_dh_N"/>
    <property type="match status" value="1"/>
</dbReference>